<reference evidence="1 2" key="1">
    <citation type="submission" date="2017-05" db="EMBL/GenBank/DDBJ databases">
        <title>The complete genome sequence of Deinococcus ficus isolated from the rhizosphere of the Ficus religiosa L. in Taiwan.</title>
        <authorList>
            <person name="Wu K.-M."/>
            <person name="Liao T.-L."/>
            <person name="Liu Y.-M."/>
            <person name="Young C.-C."/>
            <person name="Tsai S.-F."/>
        </authorList>
    </citation>
    <scope>NUCLEOTIDE SEQUENCE [LARGE SCALE GENOMIC DNA]</scope>
    <source>
        <strain evidence="1 2">CC-FR2-10</strain>
        <plasmid evidence="2">pdfi2</plasmid>
    </source>
</reference>
<keyword evidence="2" id="KW-1185">Reference proteome</keyword>
<protein>
    <submittedName>
        <fullName evidence="1">Uncharacterized protein</fullName>
    </submittedName>
</protein>
<keyword evidence="1" id="KW-0614">Plasmid</keyword>
<dbReference type="EMBL" id="CP021083">
    <property type="protein sequence ID" value="ASN83060.1"/>
    <property type="molecule type" value="Genomic_DNA"/>
</dbReference>
<geneLocation type="plasmid" evidence="2">
    <name>pdfi2</name>
</geneLocation>
<dbReference type="Proteomes" id="UP000259030">
    <property type="component" value="Plasmid pDFI2"/>
</dbReference>
<dbReference type="KEGG" id="dfc:DFI_17965"/>
<accession>A0A221T2I0</accession>
<evidence type="ECO:0000313" key="1">
    <source>
        <dbReference type="EMBL" id="ASN83060.1"/>
    </source>
</evidence>
<dbReference type="AlphaFoldDB" id="A0A221T2I0"/>
<dbReference type="RefSeq" id="WP_022802808.1">
    <property type="nucleotide sequence ID" value="NZ_ATTJ01000003.1"/>
</dbReference>
<dbReference type="STRING" id="317577.GCA_000419625_03324"/>
<name>A0A221T2I0_9DEIO</name>
<sequence length="67" mass="7282">METFLADRQISRVEKLSDGAVVLSLAQGVDAPRAGDVVVTSIGTWLVEGRFPGPRGTQLRVWSNPHH</sequence>
<evidence type="ECO:0000313" key="2">
    <source>
        <dbReference type="Proteomes" id="UP000259030"/>
    </source>
</evidence>
<gene>
    <name evidence="1" type="ORF">DFI_17965</name>
</gene>
<organism evidence="1 2">
    <name type="scientific">Deinococcus ficus</name>
    <dbReference type="NCBI Taxonomy" id="317577"/>
    <lineage>
        <taxon>Bacteria</taxon>
        <taxon>Thermotogati</taxon>
        <taxon>Deinococcota</taxon>
        <taxon>Deinococci</taxon>
        <taxon>Deinococcales</taxon>
        <taxon>Deinococcaceae</taxon>
        <taxon>Deinococcus</taxon>
    </lineage>
</organism>
<proteinExistence type="predicted"/>